<sequence length="148" mass="17450">MNDNLFNFLVATDTLDKFLGKEPNQTNNEGLDYEKYSVKKSKTDLTSSLMALDKNLLQEKILESNVHNINELKEQILNNFEKTLNITEDNKFSKKYLENLLEHENTDFMSASKQDIENLTVFIYKNSEYYSYYIPDEIKEIIEKNLKN</sequence>
<evidence type="ECO:0000313" key="2">
    <source>
        <dbReference type="Proteomes" id="UP000886786"/>
    </source>
</evidence>
<reference evidence="1" key="2">
    <citation type="journal article" date="2021" name="PeerJ">
        <title>Extensive microbial diversity within the chicken gut microbiome revealed by metagenomics and culture.</title>
        <authorList>
            <person name="Gilroy R."/>
            <person name="Ravi A."/>
            <person name="Getino M."/>
            <person name="Pursley I."/>
            <person name="Horton D.L."/>
            <person name="Alikhan N.F."/>
            <person name="Baker D."/>
            <person name="Gharbi K."/>
            <person name="Hall N."/>
            <person name="Watson M."/>
            <person name="Adriaenssens E.M."/>
            <person name="Foster-Nyarko E."/>
            <person name="Jarju S."/>
            <person name="Secka A."/>
            <person name="Antonio M."/>
            <person name="Oren A."/>
            <person name="Chaudhuri R.R."/>
            <person name="La Ragione R."/>
            <person name="Hildebrand F."/>
            <person name="Pallen M.J."/>
        </authorList>
    </citation>
    <scope>NUCLEOTIDE SEQUENCE</scope>
    <source>
        <strain evidence="1">CHK147-3167</strain>
    </source>
</reference>
<evidence type="ECO:0000313" key="1">
    <source>
        <dbReference type="EMBL" id="HIQ90435.1"/>
    </source>
</evidence>
<comment type="caution">
    <text evidence="1">The sequence shown here is derived from an EMBL/GenBank/DDBJ whole genome shotgun (WGS) entry which is preliminary data.</text>
</comment>
<reference evidence="1" key="1">
    <citation type="submission" date="2020-10" db="EMBL/GenBank/DDBJ databases">
        <authorList>
            <person name="Gilroy R."/>
        </authorList>
    </citation>
    <scope>NUCLEOTIDE SEQUENCE</scope>
    <source>
        <strain evidence="1">CHK147-3167</strain>
    </source>
</reference>
<organism evidence="1 2">
    <name type="scientific">Candidatus Coprosoma intestinipullorum</name>
    <dbReference type="NCBI Taxonomy" id="2840752"/>
    <lineage>
        <taxon>Bacteria</taxon>
        <taxon>Bacillati</taxon>
        <taxon>Bacillota</taxon>
        <taxon>Bacillota incertae sedis</taxon>
        <taxon>Candidatus Coprosoma</taxon>
    </lineage>
</organism>
<dbReference type="EMBL" id="DVFV01000042">
    <property type="protein sequence ID" value="HIQ90435.1"/>
    <property type="molecule type" value="Genomic_DNA"/>
</dbReference>
<dbReference type="AlphaFoldDB" id="A0A9D1CYS2"/>
<name>A0A9D1CYS2_9FIRM</name>
<dbReference type="Proteomes" id="UP000886786">
    <property type="component" value="Unassembled WGS sequence"/>
</dbReference>
<protein>
    <submittedName>
        <fullName evidence="1">Uncharacterized protein</fullName>
    </submittedName>
</protein>
<proteinExistence type="predicted"/>
<gene>
    <name evidence="1" type="ORF">IAB27_02250</name>
</gene>
<accession>A0A9D1CYS2</accession>